<proteinExistence type="predicted"/>
<dbReference type="GO" id="GO:0016787">
    <property type="term" value="F:hydrolase activity"/>
    <property type="evidence" value="ECO:0007669"/>
    <property type="project" value="UniProtKB-KW"/>
</dbReference>
<keyword evidence="2" id="KW-0378">Hydrolase</keyword>
<evidence type="ECO:0000313" key="2">
    <source>
        <dbReference type="EMBL" id="MBU5627672.1"/>
    </source>
</evidence>
<keyword evidence="2" id="KW-0540">Nuclease</keyword>
<sequence>MRVYIEDVCEILDSRRIPITASNRKAGPYPYLGANGIQDYVADYIFDDDLVLLAEDGGNFCSKERPIAYRASGKCWVNNHAHVLKPKPGLDVDYLCYSLMFYDVSNLINGATRQKLTQSDMRKMQISYPVLEEQKIIVSQLNAVGSLIIKRLQQLTKLDELVKSRFIELFGDPVANPIGWPIRELSEFIEFLTSGSRGWAKYFTNEGEYFITIKNVKNCKITLNDVQHIVPPDNAEARRTKVQEGDLLISITADLGRTGVVLKEIAEHGAYINQHLTCIRLNKAAICPLYVAYYMESEAGKSQFQAKNQSAVKAGLNFNAINTLKLMVPPIELQKEFISFVERTDKSKLAIQKSLDQLETLKKALMQQYFG</sequence>
<dbReference type="InterPro" id="IPR000055">
    <property type="entry name" value="Restrct_endonuc_typeI_TRD"/>
</dbReference>
<evidence type="ECO:0000259" key="1">
    <source>
        <dbReference type="Pfam" id="PF01420"/>
    </source>
</evidence>
<dbReference type="Pfam" id="PF01420">
    <property type="entry name" value="Methylase_S"/>
    <property type="match status" value="2"/>
</dbReference>
<keyword evidence="2" id="KW-0255">Endonuclease</keyword>
<dbReference type="EMBL" id="JAHLQN010000001">
    <property type="protein sequence ID" value="MBU5627672.1"/>
    <property type="molecule type" value="Genomic_DNA"/>
</dbReference>
<keyword evidence="3" id="KW-1185">Reference proteome</keyword>
<accession>A0ABS6FBZ1</accession>
<dbReference type="GO" id="GO:0004519">
    <property type="term" value="F:endonuclease activity"/>
    <property type="evidence" value="ECO:0007669"/>
    <property type="project" value="UniProtKB-KW"/>
</dbReference>
<feature type="domain" description="Type I restriction modification DNA specificity" evidence="1">
    <location>
        <begin position="177"/>
        <end position="355"/>
    </location>
</feature>
<dbReference type="PANTHER" id="PTHR30408">
    <property type="entry name" value="TYPE-1 RESTRICTION ENZYME ECOKI SPECIFICITY PROTEIN"/>
    <property type="match status" value="1"/>
</dbReference>
<dbReference type="EC" id="3.1.21.-" evidence="2"/>
<reference evidence="2 3" key="1">
    <citation type="submission" date="2021-06" db="EMBL/GenBank/DDBJ databases">
        <authorList>
            <person name="Sun Q."/>
            <person name="Li D."/>
        </authorList>
    </citation>
    <scope>NUCLEOTIDE SEQUENCE [LARGE SCALE GENOMIC DNA]</scope>
    <source>
        <strain evidence="2 3">MSJ-2</strain>
    </source>
</reference>
<dbReference type="PANTHER" id="PTHR30408:SF12">
    <property type="entry name" value="TYPE I RESTRICTION ENZYME MJAVIII SPECIFICITY SUBUNIT"/>
    <property type="match status" value="1"/>
</dbReference>
<dbReference type="Proteomes" id="UP000787672">
    <property type="component" value="Unassembled WGS sequence"/>
</dbReference>
<name>A0ABS6FBZ1_9FIRM</name>
<feature type="domain" description="Type I restriction modification DNA specificity" evidence="1">
    <location>
        <begin position="4"/>
        <end position="154"/>
    </location>
</feature>
<protein>
    <submittedName>
        <fullName evidence="2">Restriction endonuclease subunit S</fullName>
        <ecNumber evidence="2">3.1.21.-</ecNumber>
    </submittedName>
</protein>
<dbReference type="InterPro" id="IPR052021">
    <property type="entry name" value="Type-I_RS_S_subunit"/>
</dbReference>
<comment type="caution">
    <text evidence="2">The sequence shown here is derived from an EMBL/GenBank/DDBJ whole genome shotgun (WGS) entry which is preliminary data.</text>
</comment>
<gene>
    <name evidence="2" type="ORF">KQI82_12210</name>
</gene>
<organism evidence="2 3">
    <name type="scientific">Dysosmobacter acutus</name>
    <dbReference type="NCBI Taxonomy" id="2841504"/>
    <lineage>
        <taxon>Bacteria</taxon>
        <taxon>Bacillati</taxon>
        <taxon>Bacillota</taxon>
        <taxon>Clostridia</taxon>
        <taxon>Eubacteriales</taxon>
        <taxon>Oscillospiraceae</taxon>
        <taxon>Dysosmobacter</taxon>
    </lineage>
</organism>
<dbReference type="RefSeq" id="WP_216633019.1">
    <property type="nucleotide sequence ID" value="NZ_JAHLQN010000001.1"/>
</dbReference>
<evidence type="ECO:0000313" key="3">
    <source>
        <dbReference type="Proteomes" id="UP000787672"/>
    </source>
</evidence>
<dbReference type="CDD" id="cd17262">
    <property type="entry name" value="RMtype1_S_Aco12261I-TRD2-CR2"/>
    <property type="match status" value="1"/>
</dbReference>